<evidence type="ECO:0000313" key="1">
    <source>
        <dbReference type="EMBL" id="SVD45212.1"/>
    </source>
</evidence>
<dbReference type="EMBL" id="UINC01151542">
    <property type="protein sequence ID" value="SVD45212.1"/>
    <property type="molecule type" value="Genomic_DNA"/>
</dbReference>
<name>A0A382VF84_9ZZZZ</name>
<reference evidence="1" key="1">
    <citation type="submission" date="2018-05" db="EMBL/GenBank/DDBJ databases">
        <authorList>
            <person name="Lanie J.A."/>
            <person name="Ng W.-L."/>
            <person name="Kazmierczak K.M."/>
            <person name="Andrzejewski T.M."/>
            <person name="Davidsen T.M."/>
            <person name="Wayne K.J."/>
            <person name="Tettelin H."/>
            <person name="Glass J.I."/>
            <person name="Rusch D."/>
            <person name="Podicherti R."/>
            <person name="Tsui H.-C.T."/>
            <person name="Winkler M.E."/>
        </authorList>
    </citation>
    <scope>NUCLEOTIDE SEQUENCE</scope>
</reference>
<accession>A0A382VF84</accession>
<gene>
    <name evidence="1" type="ORF">METZ01_LOCUS398066</name>
</gene>
<protein>
    <submittedName>
        <fullName evidence="1">Uncharacterized protein</fullName>
    </submittedName>
</protein>
<dbReference type="AlphaFoldDB" id="A0A382VF84"/>
<sequence length="23" mass="2598">MMINPGKDSRSLEDNGYFCPYCG</sequence>
<feature type="non-terminal residue" evidence="1">
    <location>
        <position position="23"/>
    </location>
</feature>
<organism evidence="1">
    <name type="scientific">marine metagenome</name>
    <dbReference type="NCBI Taxonomy" id="408172"/>
    <lineage>
        <taxon>unclassified sequences</taxon>
        <taxon>metagenomes</taxon>
        <taxon>ecological metagenomes</taxon>
    </lineage>
</organism>
<proteinExistence type="predicted"/>